<dbReference type="PANTHER" id="PTHR46244">
    <property type="entry name" value="PHOSPHOENOLPYRUVATE-PROTEIN PHOSPHOTRANSFERASE"/>
    <property type="match status" value="1"/>
</dbReference>
<dbReference type="InterPro" id="IPR015813">
    <property type="entry name" value="Pyrv/PenolPyrv_kinase-like_dom"/>
</dbReference>
<evidence type="ECO:0000313" key="21">
    <source>
        <dbReference type="EMBL" id="MDF2095895.1"/>
    </source>
</evidence>
<dbReference type="Pfam" id="PF00391">
    <property type="entry name" value="PEP-utilizers"/>
    <property type="match status" value="1"/>
</dbReference>
<evidence type="ECO:0000256" key="7">
    <source>
        <dbReference type="ARBA" id="ARBA00016544"/>
    </source>
</evidence>
<dbReference type="Proteomes" id="UP001215503">
    <property type="component" value="Unassembled WGS sequence"/>
</dbReference>
<comment type="caution">
    <text evidence="21">The sequence shown here is derived from an EMBL/GenBank/DDBJ whole genome shotgun (WGS) entry which is preliminary data.</text>
</comment>
<gene>
    <name evidence="21" type="primary">ptsP</name>
    <name evidence="21" type="ORF">P2G67_07895</name>
</gene>
<evidence type="ECO:0000256" key="1">
    <source>
        <dbReference type="ARBA" id="ARBA00000683"/>
    </source>
</evidence>
<dbReference type="InterPro" id="IPR008279">
    <property type="entry name" value="PEP-util_enz_mobile_dom"/>
</dbReference>
<dbReference type="InterPro" id="IPR036637">
    <property type="entry name" value="Phosphohistidine_dom_sf"/>
</dbReference>
<keyword evidence="8 17" id="KW-0813">Transport</keyword>
<evidence type="ECO:0000256" key="16">
    <source>
        <dbReference type="ARBA" id="ARBA00033235"/>
    </source>
</evidence>
<feature type="domain" description="PEP-utilising enzyme mobile" evidence="18">
    <location>
        <begin position="175"/>
        <end position="244"/>
    </location>
</feature>
<dbReference type="InterPro" id="IPR008731">
    <property type="entry name" value="PTS_EIN"/>
</dbReference>
<evidence type="ECO:0000256" key="12">
    <source>
        <dbReference type="ARBA" id="ARBA00022683"/>
    </source>
</evidence>
<comment type="similarity">
    <text evidence="5 17">Belongs to the PEP-utilizing enzyme family.</text>
</comment>
<name>A0ABT5YLR0_9PROT</name>
<proteinExistence type="inferred from homology"/>
<feature type="domain" description="PEP-utilising enzyme C-terminal" evidence="19">
    <location>
        <begin position="272"/>
        <end position="563"/>
    </location>
</feature>
<keyword evidence="13 17" id="KW-0479">Metal-binding</keyword>
<dbReference type="Pfam" id="PF05524">
    <property type="entry name" value="PEP-utilisers_N"/>
    <property type="match status" value="1"/>
</dbReference>
<evidence type="ECO:0000259" key="18">
    <source>
        <dbReference type="Pfam" id="PF00391"/>
    </source>
</evidence>
<dbReference type="InterPro" id="IPR040442">
    <property type="entry name" value="Pyrv_kinase-like_dom_sf"/>
</dbReference>
<dbReference type="InterPro" id="IPR006318">
    <property type="entry name" value="PTS_EI-like"/>
</dbReference>
<sequence length="592" mass="64259">MKTESGQGESNTRGETRLQGLAVAPGIGIGTAHLRDGSRIPVPEYLISAAQVPKEISRFTAAVQAAERQISKLRSKAGSTHGASAEELTYLLEAHAQMLRSGQLRQGVERRVRDERRNAEAALAIEIDQIVGFFEAMDDPYLRSRGEEVRQVGQRILRHLTDQAYQGFGELGRNSLVFAEEVTPADTALMDPRRVVGFASVLGGAEGHTAIMARSLGIPAVLGVAELLRHARNGAAAIVDGDKGLVILEPTPETLDSYRRRRAGQLRSTRALKRLRDLPAVTRDGTRVTLQANLELPSDVEQAVAAGAEGVGLLRSEYLFMNRDDLPEQEEQVGSIRHILGGLPEGPVTVRTLDVGGEKLASALGHHLGEATNPALGLRAVRLSLRVPELLETQLAAILQADEGGRLRILLPMIVNVEELRMVRRTLNSVARKLAAQGRPVPHPLPPLGVMIEVPGAALAADALAPEADFFAIGTNDLIMYTLAIDRGDERVAYLHDPLHPAVLRLIHFAVDVALRHGKPVSVCGEMAGDPRYLPLFVGLGVRELSMRPTALPRIKQSLRRLDASACQSLAEAMLREHDRETIQHLLESFHA</sequence>
<dbReference type="SUPFAM" id="SSF51621">
    <property type="entry name" value="Phosphoenolpyruvate/pyruvate domain"/>
    <property type="match status" value="1"/>
</dbReference>
<dbReference type="NCBIfam" id="TIGR01417">
    <property type="entry name" value="PTS_I_fam"/>
    <property type="match status" value="1"/>
</dbReference>
<evidence type="ECO:0000256" key="14">
    <source>
        <dbReference type="ARBA" id="ARBA00022777"/>
    </source>
</evidence>
<dbReference type="GO" id="GO:0008965">
    <property type="term" value="F:phosphoenolpyruvate-protein phosphotransferase activity"/>
    <property type="evidence" value="ECO:0007669"/>
    <property type="project" value="UniProtKB-EC"/>
</dbReference>
<evidence type="ECO:0000256" key="9">
    <source>
        <dbReference type="ARBA" id="ARBA00022490"/>
    </source>
</evidence>
<dbReference type="Gene3D" id="3.50.30.10">
    <property type="entry name" value="Phosphohistidine domain"/>
    <property type="match status" value="1"/>
</dbReference>
<keyword evidence="11 17" id="KW-0808">Transferase</keyword>
<evidence type="ECO:0000259" key="19">
    <source>
        <dbReference type="Pfam" id="PF02896"/>
    </source>
</evidence>
<keyword evidence="10 17" id="KW-0762">Sugar transport</keyword>
<dbReference type="PIRSF" id="PIRSF000732">
    <property type="entry name" value="PTS_enzyme_I"/>
    <property type="match status" value="1"/>
</dbReference>
<evidence type="ECO:0000256" key="11">
    <source>
        <dbReference type="ARBA" id="ARBA00022679"/>
    </source>
</evidence>
<dbReference type="InterPro" id="IPR000121">
    <property type="entry name" value="PEP_util_C"/>
</dbReference>
<evidence type="ECO:0000256" key="8">
    <source>
        <dbReference type="ARBA" id="ARBA00022448"/>
    </source>
</evidence>
<dbReference type="RefSeq" id="WP_275821780.1">
    <property type="nucleotide sequence ID" value="NZ_JARHUD010000004.1"/>
</dbReference>
<dbReference type="InterPro" id="IPR024692">
    <property type="entry name" value="PTS_EI"/>
</dbReference>
<accession>A0ABT5YLR0</accession>
<dbReference type="InterPro" id="IPR050499">
    <property type="entry name" value="PEP-utilizing_PTS_enzyme"/>
</dbReference>
<comment type="subcellular location">
    <subcellularLocation>
        <location evidence="4 17">Cytoplasm</location>
    </subcellularLocation>
</comment>
<dbReference type="EC" id="2.7.3.9" evidence="6 17"/>
<reference evidence="21 22" key="1">
    <citation type="submission" date="2023-03" db="EMBL/GenBank/DDBJ databases">
        <title>Fodinicurvata sp. CAU 1616 isolated from sea sendiment.</title>
        <authorList>
            <person name="Kim W."/>
        </authorList>
    </citation>
    <scope>NUCLEOTIDE SEQUENCE [LARGE SCALE GENOMIC DNA]</scope>
    <source>
        <strain evidence="21 22">CAU 1616</strain>
    </source>
</reference>
<evidence type="ECO:0000259" key="20">
    <source>
        <dbReference type="Pfam" id="PF05524"/>
    </source>
</evidence>
<dbReference type="PANTHER" id="PTHR46244:SF3">
    <property type="entry name" value="PHOSPHOENOLPYRUVATE-PROTEIN PHOSPHOTRANSFERASE"/>
    <property type="match status" value="1"/>
</dbReference>
<evidence type="ECO:0000256" key="13">
    <source>
        <dbReference type="ARBA" id="ARBA00022723"/>
    </source>
</evidence>
<feature type="domain" description="Phosphotransferase system enzyme I N-terminal" evidence="20">
    <location>
        <begin position="19"/>
        <end position="145"/>
    </location>
</feature>
<dbReference type="SUPFAM" id="SSF52009">
    <property type="entry name" value="Phosphohistidine domain"/>
    <property type="match status" value="1"/>
</dbReference>
<comment type="cofactor">
    <cofactor evidence="2 17">
        <name>Mg(2+)</name>
        <dbReference type="ChEBI" id="CHEBI:18420"/>
    </cofactor>
</comment>
<evidence type="ECO:0000256" key="3">
    <source>
        <dbReference type="ARBA" id="ARBA00002728"/>
    </source>
</evidence>
<dbReference type="PRINTS" id="PR01736">
    <property type="entry name" value="PHPHTRNFRASE"/>
</dbReference>
<keyword evidence="9 17" id="KW-0963">Cytoplasm</keyword>
<keyword evidence="15 17" id="KW-0460">Magnesium</keyword>
<evidence type="ECO:0000256" key="2">
    <source>
        <dbReference type="ARBA" id="ARBA00001946"/>
    </source>
</evidence>
<dbReference type="Gene3D" id="1.10.274.10">
    <property type="entry name" value="PtsI, HPr-binding domain"/>
    <property type="match status" value="1"/>
</dbReference>
<evidence type="ECO:0000256" key="5">
    <source>
        <dbReference type="ARBA" id="ARBA00007837"/>
    </source>
</evidence>
<evidence type="ECO:0000256" key="4">
    <source>
        <dbReference type="ARBA" id="ARBA00004496"/>
    </source>
</evidence>
<keyword evidence="14 17" id="KW-0418">Kinase</keyword>
<evidence type="ECO:0000256" key="6">
    <source>
        <dbReference type="ARBA" id="ARBA00012232"/>
    </source>
</evidence>
<dbReference type="EMBL" id="JARHUD010000004">
    <property type="protein sequence ID" value="MDF2095895.1"/>
    <property type="molecule type" value="Genomic_DNA"/>
</dbReference>
<evidence type="ECO:0000256" key="17">
    <source>
        <dbReference type="PIRNR" id="PIRNR000732"/>
    </source>
</evidence>
<evidence type="ECO:0000256" key="15">
    <source>
        <dbReference type="ARBA" id="ARBA00022842"/>
    </source>
</evidence>
<dbReference type="Pfam" id="PF02896">
    <property type="entry name" value="PEP-utilizers_C"/>
    <property type="match status" value="1"/>
</dbReference>
<dbReference type="InterPro" id="IPR036618">
    <property type="entry name" value="PtsI_HPr-bd_sf"/>
</dbReference>
<evidence type="ECO:0000256" key="10">
    <source>
        <dbReference type="ARBA" id="ARBA00022597"/>
    </source>
</evidence>
<dbReference type="SUPFAM" id="SSF47831">
    <property type="entry name" value="Enzyme I of the PEP:sugar phosphotransferase system HPr-binding (sub)domain"/>
    <property type="match status" value="1"/>
</dbReference>
<protein>
    <recommendedName>
        <fullName evidence="7 17">Phosphoenolpyruvate-protein phosphotransferase</fullName>
        <ecNumber evidence="6 17">2.7.3.9</ecNumber>
    </recommendedName>
    <alternativeName>
        <fullName evidence="16 17">Phosphotransferase system, enzyme I</fullName>
    </alternativeName>
</protein>
<keyword evidence="22" id="KW-1185">Reference proteome</keyword>
<evidence type="ECO:0000313" key="22">
    <source>
        <dbReference type="Proteomes" id="UP001215503"/>
    </source>
</evidence>
<keyword evidence="12 17" id="KW-0598">Phosphotransferase system</keyword>
<comment type="function">
    <text evidence="3 17">General (non sugar-specific) component of the phosphoenolpyruvate-dependent sugar phosphotransferase system (sugar PTS). This major carbohydrate active-transport system catalyzes the phosphorylation of incoming sugar substrates concomitantly with their translocation across the cell membrane. Enzyme I transfers the phosphoryl group from phosphoenolpyruvate (PEP) to the phosphoryl carrier protein (HPr).</text>
</comment>
<comment type="catalytic activity">
    <reaction evidence="1 17">
        <text>L-histidyl-[protein] + phosphoenolpyruvate = N(pros)-phospho-L-histidyl-[protein] + pyruvate</text>
        <dbReference type="Rhea" id="RHEA:23880"/>
        <dbReference type="Rhea" id="RHEA-COMP:9745"/>
        <dbReference type="Rhea" id="RHEA-COMP:9746"/>
        <dbReference type="ChEBI" id="CHEBI:15361"/>
        <dbReference type="ChEBI" id="CHEBI:29979"/>
        <dbReference type="ChEBI" id="CHEBI:58702"/>
        <dbReference type="ChEBI" id="CHEBI:64837"/>
        <dbReference type="EC" id="2.7.3.9"/>
    </reaction>
</comment>
<organism evidence="21 22">
    <name type="scientific">Aquibaculum arenosum</name>
    <dbReference type="NCBI Taxonomy" id="3032591"/>
    <lineage>
        <taxon>Bacteria</taxon>
        <taxon>Pseudomonadati</taxon>
        <taxon>Pseudomonadota</taxon>
        <taxon>Alphaproteobacteria</taxon>
        <taxon>Rhodospirillales</taxon>
        <taxon>Rhodovibrionaceae</taxon>
        <taxon>Aquibaculum</taxon>
    </lineage>
</organism>
<dbReference type="Gene3D" id="3.20.20.60">
    <property type="entry name" value="Phosphoenolpyruvate-binding domains"/>
    <property type="match status" value="1"/>
</dbReference>